<evidence type="ECO:0000313" key="6">
    <source>
        <dbReference type="Proteomes" id="UP001170379"/>
    </source>
</evidence>
<name>A0ABT7C668_9MICO</name>
<evidence type="ECO:0000256" key="1">
    <source>
        <dbReference type="ARBA" id="ARBA00023015"/>
    </source>
</evidence>
<evidence type="ECO:0000256" key="2">
    <source>
        <dbReference type="ARBA" id="ARBA00023125"/>
    </source>
</evidence>
<dbReference type="EMBL" id="PXVD01000005">
    <property type="protein sequence ID" value="MDJ1370530.1"/>
    <property type="molecule type" value="Genomic_DNA"/>
</dbReference>
<dbReference type="Gene3D" id="1.10.10.10">
    <property type="entry name" value="Winged helix-like DNA-binding domain superfamily/Winged helix DNA-binding domain"/>
    <property type="match status" value="1"/>
</dbReference>
<dbReference type="PROSITE" id="PS51078">
    <property type="entry name" value="ICLR_ED"/>
    <property type="match status" value="1"/>
</dbReference>
<keyword evidence="2" id="KW-0238">DNA-binding</keyword>
<organism evidence="5 6">
    <name type="scientific">Gulosibacter molinativorax</name>
    <dbReference type="NCBI Taxonomy" id="256821"/>
    <lineage>
        <taxon>Bacteria</taxon>
        <taxon>Bacillati</taxon>
        <taxon>Actinomycetota</taxon>
        <taxon>Actinomycetes</taxon>
        <taxon>Micrococcales</taxon>
        <taxon>Microbacteriaceae</taxon>
        <taxon>Gulosibacter</taxon>
    </lineage>
</organism>
<dbReference type="InterPro" id="IPR036390">
    <property type="entry name" value="WH_DNA-bd_sf"/>
</dbReference>
<dbReference type="InterPro" id="IPR050707">
    <property type="entry name" value="HTH_MetabolicPath_Reg"/>
</dbReference>
<dbReference type="SMART" id="SM00346">
    <property type="entry name" value="HTH_ICLR"/>
    <property type="match status" value="1"/>
</dbReference>
<dbReference type="SUPFAM" id="SSF55781">
    <property type="entry name" value="GAF domain-like"/>
    <property type="match status" value="1"/>
</dbReference>
<accession>A0ABT7C668</accession>
<reference evidence="5" key="1">
    <citation type="submission" date="2018-03" db="EMBL/GenBank/DDBJ databases">
        <authorList>
            <person name="Nunes O.C."/>
            <person name="Lopes A.R."/>
            <person name="Froufe H."/>
            <person name="Munoz-Merida A."/>
            <person name="Barroso C."/>
            <person name="Egas C."/>
        </authorList>
    </citation>
    <scope>NUCLEOTIDE SEQUENCE</scope>
    <source>
        <strain evidence="5">ON4</strain>
    </source>
</reference>
<dbReference type="PANTHER" id="PTHR30136">
    <property type="entry name" value="HELIX-TURN-HELIX TRANSCRIPTIONAL REGULATOR, ICLR FAMILY"/>
    <property type="match status" value="1"/>
</dbReference>
<evidence type="ECO:0000256" key="3">
    <source>
        <dbReference type="ARBA" id="ARBA00023163"/>
    </source>
</evidence>
<dbReference type="InterPro" id="IPR036388">
    <property type="entry name" value="WH-like_DNA-bd_sf"/>
</dbReference>
<dbReference type="Gene3D" id="3.30.450.40">
    <property type="match status" value="1"/>
</dbReference>
<dbReference type="PANTHER" id="PTHR30136:SF35">
    <property type="entry name" value="HTH-TYPE TRANSCRIPTIONAL REGULATOR RV1719"/>
    <property type="match status" value="1"/>
</dbReference>
<comment type="caution">
    <text evidence="5">The sequence shown here is derived from an EMBL/GenBank/DDBJ whole genome shotgun (WGS) entry which is preliminary data.</text>
</comment>
<reference evidence="5" key="2">
    <citation type="journal article" date="2022" name="Sci. Rep.">
        <title>In silico prediction of the enzymes involved in the degradation of the herbicide molinate by Gulosibacter molinativorax ON4T.</title>
        <authorList>
            <person name="Lopes A.R."/>
            <person name="Bunin E."/>
            <person name="Viana A.T."/>
            <person name="Froufe H."/>
            <person name="Munoz-Merida A."/>
            <person name="Pinho D."/>
            <person name="Figueiredo J."/>
            <person name="Barroso C."/>
            <person name="Vaz-Moreira I."/>
            <person name="Bellanger X."/>
            <person name="Egas C."/>
            <person name="Nunes O.C."/>
        </authorList>
    </citation>
    <scope>NUCLEOTIDE SEQUENCE</scope>
    <source>
        <strain evidence="5">ON4</strain>
    </source>
</reference>
<dbReference type="SUPFAM" id="SSF46785">
    <property type="entry name" value="Winged helix' DNA-binding domain"/>
    <property type="match status" value="1"/>
</dbReference>
<protein>
    <submittedName>
        <fullName evidence="5">IclR family transcriptional regulator</fullName>
    </submittedName>
</protein>
<keyword evidence="1" id="KW-0805">Transcription regulation</keyword>
<proteinExistence type="predicted"/>
<dbReference type="InterPro" id="IPR005471">
    <property type="entry name" value="Tscrpt_reg_IclR_N"/>
</dbReference>
<evidence type="ECO:0000313" key="5">
    <source>
        <dbReference type="EMBL" id="MDJ1370530.1"/>
    </source>
</evidence>
<keyword evidence="3" id="KW-0804">Transcription</keyword>
<dbReference type="Pfam" id="PF01614">
    <property type="entry name" value="IclR_C"/>
    <property type="match status" value="1"/>
</dbReference>
<gene>
    <name evidence="5" type="ORF">C7K25_03955</name>
</gene>
<sequence>MKQPIRTLANSDDIIALLAHEGDLSPAQIAEQLDLPRPTVYRLLDGLSSIDFTEPVRDSKTRLSLRWLRMADAAREAMREWRGADQVLTDLVERTGQTAYITVPRDGEAVCVAWEQGNTIGVVETKPGRSLSMHAGAAGRVVLAYGTDLEGYLESNPKRQRFNDRTLLTDDELRADVELTRQRGYAISEGDITDGITAIAVPVRGSKGKIAGSLTVSGLDEHFAGREDAILEVLQDAAARLGNLAQVSN</sequence>
<feature type="domain" description="IclR-ED" evidence="4">
    <location>
        <begin position="66"/>
        <end position="249"/>
    </location>
</feature>
<keyword evidence="6" id="KW-1185">Reference proteome</keyword>
<dbReference type="InterPro" id="IPR014757">
    <property type="entry name" value="Tscrpt_reg_IclR_C"/>
</dbReference>
<dbReference type="RefSeq" id="WP_051266337.1">
    <property type="nucleotide sequence ID" value="NZ_CP028426.1"/>
</dbReference>
<dbReference type="Pfam" id="PF09339">
    <property type="entry name" value="HTH_IclR"/>
    <property type="match status" value="1"/>
</dbReference>
<dbReference type="Proteomes" id="UP001170379">
    <property type="component" value="Unassembled WGS sequence"/>
</dbReference>
<evidence type="ECO:0000259" key="4">
    <source>
        <dbReference type="PROSITE" id="PS51078"/>
    </source>
</evidence>
<dbReference type="InterPro" id="IPR029016">
    <property type="entry name" value="GAF-like_dom_sf"/>
</dbReference>